<dbReference type="PANTHER" id="PTHR24057:SF40">
    <property type="entry name" value="SHAGGY-RELATED PROTEIN KINASE DELTA-RELATED"/>
    <property type="match status" value="1"/>
</dbReference>
<name>A0A4Y7KFG2_PAPSO</name>
<accession>A0A4Y7KFG2</accession>
<evidence type="ECO:0000256" key="6">
    <source>
        <dbReference type="ARBA" id="ARBA00022840"/>
    </source>
</evidence>
<evidence type="ECO:0000256" key="3">
    <source>
        <dbReference type="ARBA" id="ARBA00022679"/>
    </source>
</evidence>
<dbReference type="InterPro" id="IPR011009">
    <property type="entry name" value="Kinase-like_dom_sf"/>
</dbReference>
<evidence type="ECO:0000259" key="7">
    <source>
        <dbReference type="PROSITE" id="PS50011"/>
    </source>
</evidence>
<comment type="similarity">
    <text evidence="1">Belongs to the protein kinase superfamily. CMGC Ser/Thr protein kinase family. GSK-3 subfamily.</text>
</comment>
<evidence type="ECO:0000256" key="5">
    <source>
        <dbReference type="ARBA" id="ARBA00022777"/>
    </source>
</evidence>
<dbReference type="AlphaFoldDB" id="A0A4Y7KFG2"/>
<dbReference type="GO" id="GO:0005524">
    <property type="term" value="F:ATP binding"/>
    <property type="evidence" value="ECO:0007669"/>
    <property type="project" value="UniProtKB-KW"/>
</dbReference>
<sequence length="167" mass="19008">MLAEMNTRFYLVNLISVGGRNGQSRKVRTGNIGYIVEHVGGIGSFGVAFQSKCRETGEIAAIKKVRQDKRYKNRELQIMQMLDHPNIVALKHNFFSITGKEEPYLNIVLEFVPNTVYGVAKHYSRMNQHMPLIYVNLHTYQVEEKVDAMDEGQPKTVSSEVYLTAIV</sequence>
<evidence type="ECO:0000256" key="2">
    <source>
        <dbReference type="ARBA" id="ARBA00022527"/>
    </source>
</evidence>
<dbReference type="OMA" id="KHYSDAN"/>
<keyword evidence="4" id="KW-0547">Nucleotide-binding</keyword>
<keyword evidence="3" id="KW-0808">Transferase</keyword>
<dbReference type="EMBL" id="CM010721">
    <property type="protein sequence ID" value="RZC72113.1"/>
    <property type="molecule type" value="Genomic_DNA"/>
</dbReference>
<dbReference type="Proteomes" id="UP000316621">
    <property type="component" value="Chromosome 7"/>
</dbReference>
<feature type="domain" description="Protein kinase" evidence="7">
    <location>
        <begin position="34"/>
        <end position="167"/>
    </location>
</feature>
<dbReference type="Gramene" id="RZC72113">
    <property type="protein sequence ID" value="RZC72113"/>
    <property type="gene ID" value="C5167_035325"/>
</dbReference>
<dbReference type="SUPFAM" id="SSF56112">
    <property type="entry name" value="Protein kinase-like (PK-like)"/>
    <property type="match status" value="1"/>
</dbReference>
<evidence type="ECO:0000256" key="4">
    <source>
        <dbReference type="ARBA" id="ARBA00022741"/>
    </source>
</evidence>
<organism evidence="8 9">
    <name type="scientific">Papaver somniferum</name>
    <name type="common">Opium poppy</name>
    <dbReference type="NCBI Taxonomy" id="3469"/>
    <lineage>
        <taxon>Eukaryota</taxon>
        <taxon>Viridiplantae</taxon>
        <taxon>Streptophyta</taxon>
        <taxon>Embryophyta</taxon>
        <taxon>Tracheophyta</taxon>
        <taxon>Spermatophyta</taxon>
        <taxon>Magnoliopsida</taxon>
        <taxon>Ranunculales</taxon>
        <taxon>Papaveraceae</taxon>
        <taxon>Papaveroideae</taxon>
        <taxon>Papaver</taxon>
    </lineage>
</organism>
<dbReference type="Pfam" id="PF00069">
    <property type="entry name" value="Pkinase"/>
    <property type="match status" value="1"/>
</dbReference>
<keyword evidence="6" id="KW-0067">ATP-binding</keyword>
<dbReference type="InterPro" id="IPR000719">
    <property type="entry name" value="Prot_kinase_dom"/>
</dbReference>
<keyword evidence="5" id="KW-0418">Kinase</keyword>
<proteinExistence type="inferred from homology"/>
<dbReference type="GO" id="GO:0005737">
    <property type="term" value="C:cytoplasm"/>
    <property type="evidence" value="ECO:0007669"/>
    <property type="project" value="TreeGrafter"/>
</dbReference>
<dbReference type="GO" id="GO:0030154">
    <property type="term" value="P:cell differentiation"/>
    <property type="evidence" value="ECO:0007669"/>
    <property type="project" value="TreeGrafter"/>
</dbReference>
<dbReference type="GO" id="GO:0004674">
    <property type="term" value="F:protein serine/threonine kinase activity"/>
    <property type="evidence" value="ECO:0007669"/>
    <property type="project" value="UniProtKB-KW"/>
</dbReference>
<reference evidence="8 9" key="1">
    <citation type="journal article" date="2018" name="Science">
        <title>The opium poppy genome and morphinan production.</title>
        <authorList>
            <person name="Guo L."/>
            <person name="Winzer T."/>
            <person name="Yang X."/>
            <person name="Li Y."/>
            <person name="Ning Z."/>
            <person name="He Z."/>
            <person name="Teodor R."/>
            <person name="Lu Y."/>
            <person name="Bowser T.A."/>
            <person name="Graham I.A."/>
            <person name="Ye K."/>
        </authorList>
    </citation>
    <scope>NUCLEOTIDE SEQUENCE [LARGE SCALE GENOMIC DNA]</scope>
    <source>
        <strain evidence="9">cv. HN1</strain>
        <tissue evidence="8">Leaves</tissue>
    </source>
</reference>
<dbReference type="STRING" id="3469.A0A4Y7KFG2"/>
<keyword evidence="9" id="KW-1185">Reference proteome</keyword>
<dbReference type="InterPro" id="IPR050591">
    <property type="entry name" value="GSK-3"/>
</dbReference>
<evidence type="ECO:0000313" key="9">
    <source>
        <dbReference type="Proteomes" id="UP000316621"/>
    </source>
</evidence>
<evidence type="ECO:0000313" key="8">
    <source>
        <dbReference type="EMBL" id="RZC72113.1"/>
    </source>
</evidence>
<dbReference type="GO" id="GO:0007165">
    <property type="term" value="P:signal transduction"/>
    <property type="evidence" value="ECO:0007669"/>
    <property type="project" value="TreeGrafter"/>
</dbReference>
<protein>
    <recommendedName>
        <fullName evidence="7">Protein kinase domain-containing protein</fullName>
    </recommendedName>
</protein>
<dbReference type="PROSITE" id="PS50011">
    <property type="entry name" value="PROTEIN_KINASE_DOM"/>
    <property type="match status" value="1"/>
</dbReference>
<dbReference type="GO" id="GO:0005634">
    <property type="term" value="C:nucleus"/>
    <property type="evidence" value="ECO:0007669"/>
    <property type="project" value="TreeGrafter"/>
</dbReference>
<keyword evidence="2" id="KW-0723">Serine/threonine-protein kinase</keyword>
<dbReference type="PANTHER" id="PTHR24057">
    <property type="entry name" value="GLYCOGEN SYNTHASE KINASE-3 ALPHA"/>
    <property type="match status" value="1"/>
</dbReference>
<dbReference type="Gene3D" id="3.30.200.20">
    <property type="entry name" value="Phosphorylase Kinase, domain 1"/>
    <property type="match status" value="1"/>
</dbReference>
<gene>
    <name evidence="8" type="ORF">C5167_035325</name>
</gene>
<evidence type="ECO:0000256" key="1">
    <source>
        <dbReference type="ARBA" id="ARBA00005527"/>
    </source>
</evidence>